<evidence type="ECO:0000256" key="2">
    <source>
        <dbReference type="ARBA" id="ARBA00022475"/>
    </source>
</evidence>
<evidence type="ECO:0000313" key="8">
    <source>
        <dbReference type="EMBL" id="RBO91426.1"/>
    </source>
</evidence>
<feature type="compositionally biased region" description="Low complexity" evidence="6">
    <location>
        <begin position="294"/>
        <end position="306"/>
    </location>
</feature>
<feature type="compositionally biased region" description="Basic and acidic residues" evidence="6">
    <location>
        <begin position="196"/>
        <end position="232"/>
    </location>
</feature>
<feature type="transmembrane region" description="Helical" evidence="7">
    <location>
        <begin position="108"/>
        <end position="127"/>
    </location>
</feature>
<feature type="transmembrane region" description="Helical" evidence="7">
    <location>
        <begin position="479"/>
        <end position="499"/>
    </location>
</feature>
<dbReference type="GO" id="GO:0005886">
    <property type="term" value="C:plasma membrane"/>
    <property type="evidence" value="ECO:0007669"/>
    <property type="project" value="UniProtKB-SubCell"/>
</dbReference>
<sequence length="509" mass="52048">MSVVRRPPVVADLTLVTAGAMTANVAGYLLQLLAGRWLGVGGYSEFASLLAVQLLCAVPALALQNVVARERVRGADTAALRGLQWRCAAMVAAVAVVLVPVVTVALDVGVLACAGALAAAPALVLLSGEQGILQGNRRFRELAIVLGAAGIARVTPALALLAMGAGAAPALWATALGLSGAALFARTLASRDAADARHAVEGQSRDNGRHAVEGQSRENGRHAVEGQSRENAPHTVEGQSHENARQAVEGRSHIEGEHGAPVPSESAPTTRPGEVTQHETGGARADGTRRSTTRHTAAVADAAAEPTRADHRTGVLPVLRAAQLQAALMALSSADLIVVRMVLEDEDASRYALGAIATKIAFWLPAAVGVVLYPRMAQPAHSARAIRDALAVLSGIGVLAVAGAALAAPLAPLFAGRDYAPIQGLLWLFALHGAVLAVLQGAVLSAIAVDRTATAALAWLGLAVEVALMIAFARTVPTLIVTAVSVATVTTVIVAGTVLRAAEKPHLTT</sequence>
<feature type="compositionally biased region" description="Basic and acidic residues" evidence="6">
    <location>
        <begin position="239"/>
        <end position="258"/>
    </location>
</feature>
<dbReference type="PANTHER" id="PTHR30250:SF11">
    <property type="entry name" value="O-ANTIGEN TRANSPORTER-RELATED"/>
    <property type="match status" value="1"/>
</dbReference>
<accession>A0A366DMZ3</accession>
<feature type="transmembrane region" description="Helical" evidence="7">
    <location>
        <begin position="139"/>
        <end position="164"/>
    </location>
</feature>
<evidence type="ECO:0008006" key="10">
    <source>
        <dbReference type="Google" id="ProtNLM"/>
    </source>
</evidence>
<feature type="transmembrane region" description="Helical" evidence="7">
    <location>
        <begin position="426"/>
        <end position="449"/>
    </location>
</feature>
<feature type="transmembrane region" description="Helical" evidence="7">
    <location>
        <begin position="12"/>
        <end position="34"/>
    </location>
</feature>
<evidence type="ECO:0000256" key="3">
    <source>
        <dbReference type="ARBA" id="ARBA00022692"/>
    </source>
</evidence>
<evidence type="ECO:0000256" key="5">
    <source>
        <dbReference type="ARBA" id="ARBA00023136"/>
    </source>
</evidence>
<name>A0A366DMZ3_9NOCA</name>
<dbReference type="AlphaFoldDB" id="A0A366DMZ3"/>
<feature type="transmembrane region" description="Helical" evidence="7">
    <location>
        <begin position="318"/>
        <end position="339"/>
    </location>
</feature>
<protein>
    <recommendedName>
        <fullName evidence="10">O-antigen/teichoic acid export membrane protein</fullName>
    </recommendedName>
</protein>
<keyword evidence="9" id="KW-1185">Reference proteome</keyword>
<feature type="transmembrane region" description="Helical" evidence="7">
    <location>
        <begin position="83"/>
        <end position="102"/>
    </location>
</feature>
<dbReference type="STRING" id="1210090.GCA_001613185_00811"/>
<evidence type="ECO:0000256" key="4">
    <source>
        <dbReference type="ARBA" id="ARBA00022989"/>
    </source>
</evidence>
<dbReference type="RefSeq" id="WP_232331623.1">
    <property type="nucleotide sequence ID" value="NZ_QNRE01000004.1"/>
</dbReference>
<reference evidence="8 9" key="1">
    <citation type="submission" date="2018-06" db="EMBL/GenBank/DDBJ databases">
        <title>Genomic Encyclopedia of Type Strains, Phase IV (KMG-IV): sequencing the most valuable type-strain genomes for metagenomic binning, comparative biology and taxonomic classification.</title>
        <authorList>
            <person name="Goeker M."/>
        </authorList>
    </citation>
    <scope>NUCLEOTIDE SEQUENCE [LARGE SCALE GENOMIC DNA]</scope>
    <source>
        <strain evidence="8 9">DSM 44599</strain>
    </source>
</reference>
<dbReference type="PANTHER" id="PTHR30250">
    <property type="entry name" value="PST FAMILY PREDICTED COLANIC ACID TRANSPORTER"/>
    <property type="match status" value="1"/>
</dbReference>
<keyword evidence="3 7" id="KW-0812">Transmembrane</keyword>
<proteinExistence type="predicted"/>
<feature type="transmembrane region" description="Helical" evidence="7">
    <location>
        <begin position="170"/>
        <end position="189"/>
    </location>
</feature>
<evidence type="ECO:0000256" key="6">
    <source>
        <dbReference type="SAM" id="MobiDB-lite"/>
    </source>
</evidence>
<dbReference type="Proteomes" id="UP000252586">
    <property type="component" value="Unassembled WGS sequence"/>
</dbReference>
<organism evidence="8 9">
    <name type="scientific">Nocardia puris</name>
    <dbReference type="NCBI Taxonomy" id="208602"/>
    <lineage>
        <taxon>Bacteria</taxon>
        <taxon>Bacillati</taxon>
        <taxon>Actinomycetota</taxon>
        <taxon>Actinomycetes</taxon>
        <taxon>Mycobacteriales</taxon>
        <taxon>Nocardiaceae</taxon>
        <taxon>Nocardia</taxon>
    </lineage>
</organism>
<feature type="transmembrane region" description="Helical" evidence="7">
    <location>
        <begin position="385"/>
        <end position="406"/>
    </location>
</feature>
<comment type="subcellular location">
    <subcellularLocation>
        <location evidence="1">Cell membrane</location>
        <topology evidence="1">Multi-pass membrane protein</topology>
    </subcellularLocation>
</comment>
<feature type="transmembrane region" description="Helical" evidence="7">
    <location>
        <begin position="46"/>
        <end position="63"/>
    </location>
</feature>
<feature type="region of interest" description="Disordered" evidence="6">
    <location>
        <begin position="196"/>
        <end position="308"/>
    </location>
</feature>
<keyword evidence="5 7" id="KW-0472">Membrane</keyword>
<comment type="caution">
    <text evidence="8">The sequence shown here is derived from an EMBL/GenBank/DDBJ whole genome shotgun (WGS) entry which is preliminary data.</text>
</comment>
<keyword evidence="4 7" id="KW-1133">Transmembrane helix</keyword>
<feature type="transmembrane region" description="Helical" evidence="7">
    <location>
        <begin position="456"/>
        <end position="473"/>
    </location>
</feature>
<feature type="transmembrane region" description="Helical" evidence="7">
    <location>
        <begin position="351"/>
        <end position="373"/>
    </location>
</feature>
<dbReference type="EMBL" id="QNRE01000004">
    <property type="protein sequence ID" value="RBO91426.1"/>
    <property type="molecule type" value="Genomic_DNA"/>
</dbReference>
<keyword evidence="2" id="KW-1003">Cell membrane</keyword>
<gene>
    <name evidence="8" type="ORF">DFR74_104128</name>
</gene>
<evidence type="ECO:0000313" key="9">
    <source>
        <dbReference type="Proteomes" id="UP000252586"/>
    </source>
</evidence>
<evidence type="ECO:0000256" key="1">
    <source>
        <dbReference type="ARBA" id="ARBA00004651"/>
    </source>
</evidence>
<evidence type="ECO:0000256" key="7">
    <source>
        <dbReference type="SAM" id="Phobius"/>
    </source>
</evidence>
<dbReference type="InterPro" id="IPR050833">
    <property type="entry name" value="Poly_Biosynth_Transport"/>
</dbReference>